<dbReference type="InParanoid" id="A2F234"/>
<dbReference type="GO" id="GO:0003676">
    <property type="term" value="F:nucleic acid binding"/>
    <property type="evidence" value="ECO:0007669"/>
    <property type="project" value="InterPro"/>
</dbReference>
<dbReference type="EMBL" id="DS113581">
    <property type="protein sequence ID" value="EAY01033.1"/>
    <property type="molecule type" value="Genomic_DNA"/>
</dbReference>
<keyword evidence="2" id="KW-1185">Reference proteome</keyword>
<reference evidence="1" key="2">
    <citation type="journal article" date="2007" name="Science">
        <title>Draft genome sequence of the sexually transmitted pathogen Trichomonas vaginalis.</title>
        <authorList>
            <person name="Carlton J.M."/>
            <person name="Hirt R.P."/>
            <person name="Silva J.C."/>
            <person name="Delcher A.L."/>
            <person name="Schatz M."/>
            <person name="Zhao Q."/>
            <person name="Wortman J.R."/>
            <person name="Bidwell S.L."/>
            <person name="Alsmark U.C.M."/>
            <person name="Besteiro S."/>
            <person name="Sicheritz-Ponten T."/>
            <person name="Noel C.J."/>
            <person name="Dacks J.B."/>
            <person name="Foster P.G."/>
            <person name="Simillion C."/>
            <person name="Van de Peer Y."/>
            <person name="Miranda-Saavedra D."/>
            <person name="Barton G.J."/>
            <person name="Westrop G.D."/>
            <person name="Mueller S."/>
            <person name="Dessi D."/>
            <person name="Fiori P.L."/>
            <person name="Ren Q."/>
            <person name="Paulsen I."/>
            <person name="Zhang H."/>
            <person name="Bastida-Corcuera F.D."/>
            <person name="Simoes-Barbosa A."/>
            <person name="Brown M.T."/>
            <person name="Hayes R.D."/>
            <person name="Mukherjee M."/>
            <person name="Okumura C.Y."/>
            <person name="Schneider R."/>
            <person name="Smith A.J."/>
            <person name="Vanacova S."/>
            <person name="Villalvazo M."/>
            <person name="Haas B.J."/>
            <person name="Pertea M."/>
            <person name="Feldblyum T.V."/>
            <person name="Utterback T.R."/>
            <person name="Shu C.L."/>
            <person name="Osoegawa K."/>
            <person name="de Jong P.J."/>
            <person name="Hrdy I."/>
            <person name="Horvathova L."/>
            <person name="Zubacova Z."/>
            <person name="Dolezal P."/>
            <person name="Malik S.B."/>
            <person name="Logsdon J.M. Jr."/>
            <person name="Henze K."/>
            <person name="Gupta A."/>
            <person name="Wang C.C."/>
            <person name="Dunne R.L."/>
            <person name="Upcroft J.A."/>
            <person name="Upcroft P."/>
            <person name="White O."/>
            <person name="Salzberg S.L."/>
            <person name="Tang P."/>
            <person name="Chiu C.-H."/>
            <person name="Lee Y.-S."/>
            <person name="Embley T.M."/>
            <person name="Coombs G.H."/>
            <person name="Mottram J.C."/>
            <person name="Tachezy J."/>
            <person name="Fraser-Liggett C.M."/>
            <person name="Johnson P.J."/>
        </authorList>
    </citation>
    <scope>NUCLEOTIDE SEQUENCE [LARGE SCALE GENOMIC DNA]</scope>
    <source>
        <strain evidence="1">G3</strain>
    </source>
</reference>
<dbReference type="AlphaFoldDB" id="A2F234"/>
<organism evidence="1 2">
    <name type="scientific">Trichomonas vaginalis (strain ATCC PRA-98 / G3)</name>
    <dbReference type="NCBI Taxonomy" id="412133"/>
    <lineage>
        <taxon>Eukaryota</taxon>
        <taxon>Metamonada</taxon>
        <taxon>Parabasalia</taxon>
        <taxon>Trichomonadida</taxon>
        <taxon>Trichomonadidae</taxon>
        <taxon>Trichomonas</taxon>
    </lineage>
</organism>
<evidence type="ECO:0000313" key="2">
    <source>
        <dbReference type="Proteomes" id="UP000001542"/>
    </source>
</evidence>
<dbReference type="OrthoDB" id="5966876at2759"/>
<dbReference type="InterPro" id="IPR035979">
    <property type="entry name" value="RBD_domain_sf"/>
</dbReference>
<dbReference type="Proteomes" id="UP000001542">
    <property type="component" value="Unassembled WGS sequence"/>
</dbReference>
<name>A2F234_TRIV3</name>
<sequence>MFKIWTRRHLLIEDIPNSVKQEGLLAFINNMQKVEQLEYIYESFMGQKIFLHAAVVLFQDNVNVNLFPDDTKLIYKEKKLRTYHDLEERINHQAFLYGIDSKTTEDDIRNMYRKFRVTTIKIYPFEKQFHSYAMLYFKKARDRDACMIYANHFHNWNLYFFPNENQVLKLNSLTTDIEVTKDDPKVTFKFDRFELHANLKRFSSIAKNVLESSSINDFPGDHDMFLKYIDGNEIIVSPNQIPFLKSIGNYFKINQLSELRLTPFINFDNIIYFLNICQSKKELGEIINFIGSEYARLTHNGRIRNIPAAYLTELIEKLPAPGLTEKHIFKLYMQNTRENDNPTPLLKKIDFDSLKVSEVSKIVMDKRVSINDFHDQIVSLTNKKVDIQQFLTVQYDPERPLNGVFSFIFERDGANNFKNAVQAEASSTIKTEPTNNTGDVYCIIDPKSGNYFSSKTVPQQWVKFTFAHEELQLSHYSIQRADMSSPFIKSWDLSGTKDGINWVVLDSVSNSTALSKPSSIITRPIPKSDFYKSFKIDHTGTNSRGYDTLILQKVEFFGALREQEQD</sequence>
<dbReference type="InterPro" id="IPR008979">
    <property type="entry name" value="Galactose-bd-like_sf"/>
</dbReference>
<dbReference type="VEuPathDB" id="TrichDB:TVAG_295670"/>
<dbReference type="RefSeq" id="XP_001313919.1">
    <property type="nucleotide sequence ID" value="XM_001313916.1"/>
</dbReference>
<reference evidence="1" key="1">
    <citation type="submission" date="2006-10" db="EMBL/GenBank/DDBJ databases">
        <authorList>
            <person name="Amadeo P."/>
            <person name="Zhao Q."/>
            <person name="Wortman J."/>
            <person name="Fraser-Liggett C."/>
            <person name="Carlton J."/>
        </authorList>
    </citation>
    <scope>NUCLEOTIDE SEQUENCE</scope>
    <source>
        <strain evidence="1">G3</strain>
    </source>
</reference>
<evidence type="ECO:0008006" key="3">
    <source>
        <dbReference type="Google" id="ProtNLM"/>
    </source>
</evidence>
<proteinExistence type="predicted"/>
<dbReference type="KEGG" id="tva:4758857"/>
<gene>
    <name evidence="1" type="ORF">TVAG_295670</name>
</gene>
<dbReference type="SUPFAM" id="SSF54928">
    <property type="entry name" value="RNA-binding domain, RBD"/>
    <property type="match status" value="1"/>
</dbReference>
<dbReference type="SUPFAM" id="SSF49785">
    <property type="entry name" value="Galactose-binding domain-like"/>
    <property type="match status" value="1"/>
</dbReference>
<dbReference type="VEuPathDB" id="TrichDB:TVAGG3_0971600"/>
<accession>A2F234</accession>
<protein>
    <recommendedName>
        <fullName evidence="3">F5/8 type C domain-containing protein</fullName>
    </recommendedName>
</protein>
<evidence type="ECO:0000313" key="1">
    <source>
        <dbReference type="EMBL" id="EAY01033.1"/>
    </source>
</evidence>
<dbReference type="Gene3D" id="2.60.120.260">
    <property type="entry name" value="Galactose-binding domain-like"/>
    <property type="match status" value="1"/>
</dbReference>